<evidence type="ECO:0000313" key="2">
    <source>
        <dbReference type="Proteomes" id="UP000054937"/>
    </source>
</evidence>
<dbReference type="OrthoDB" id="295173at2759"/>
<reference evidence="1 2" key="1">
    <citation type="journal article" date="2015" name="Sci. Rep.">
        <title>Genome of the facultative scuticociliatosis pathogen Pseudocohnilembus persalinus provides insight into its virulence through horizontal gene transfer.</title>
        <authorList>
            <person name="Xiong J."/>
            <person name="Wang G."/>
            <person name="Cheng J."/>
            <person name="Tian M."/>
            <person name="Pan X."/>
            <person name="Warren A."/>
            <person name="Jiang C."/>
            <person name="Yuan D."/>
            <person name="Miao W."/>
        </authorList>
    </citation>
    <scope>NUCLEOTIDE SEQUENCE [LARGE SCALE GENOMIC DNA]</scope>
    <source>
        <strain evidence="1">36N120E</strain>
    </source>
</reference>
<dbReference type="Proteomes" id="UP000054937">
    <property type="component" value="Unassembled WGS sequence"/>
</dbReference>
<dbReference type="AlphaFoldDB" id="A0A0V0QZD5"/>
<dbReference type="EMBL" id="LDAU01000082">
    <property type="protein sequence ID" value="KRX07679.1"/>
    <property type="molecule type" value="Genomic_DNA"/>
</dbReference>
<dbReference type="InterPro" id="IPR035979">
    <property type="entry name" value="RBD_domain_sf"/>
</dbReference>
<protein>
    <recommendedName>
        <fullName evidence="3">Ribosomal RNA-processing protein 7 C-terminal domain-containing protein</fullName>
    </recommendedName>
</protein>
<evidence type="ECO:0000313" key="1">
    <source>
        <dbReference type="EMBL" id="KRX07679.1"/>
    </source>
</evidence>
<dbReference type="OMA" id="YEANTID"/>
<organism evidence="1 2">
    <name type="scientific">Pseudocohnilembus persalinus</name>
    <name type="common">Ciliate</name>
    <dbReference type="NCBI Taxonomy" id="266149"/>
    <lineage>
        <taxon>Eukaryota</taxon>
        <taxon>Sar</taxon>
        <taxon>Alveolata</taxon>
        <taxon>Ciliophora</taxon>
        <taxon>Intramacronucleata</taxon>
        <taxon>Oligohymenophorea</taxon>
        <taxon>Scuticociliatia</taxon>
        <taxon>Philasterida</taxon>
        <taxon>Pseudocohnilembidae</taxon>
        <taxon>Pseudocohnilembus</taxon>
    </lineage>
</organism>
<dbReference type="SUPFAM" id="SSF54928">
    <property type="entry name" value="RNA-binding domain, RBD"/>
    <property type="match status" value="1"/>
</dbReference>
<name>A0A0V0QZD5_PSEPJ</name>
<comment type="caution">
    <text evidence="1">The sequence shown here is derived from an EMBL/GenBank/DDBJ whole genome shotgun (WGS) entry which is preliminary data.</text>
</comment>
<dbReference type="GO" id="GO:0003676">
    <property type="term" value="F:nucleic acid binding"/>
    <property type="evidence" value="ECO:0007669"/>
    <property type="project" value="InterPro"/>
</dbReference>
<dbReference type="InParanoid" id="A0A0V0QZD5"/>
<accession>A0A0V0QZD5</accession>
<sequence length="309" mass="37323">MQSQQKPKEQQYFQPRYAKRDHYSYHVAHVPEQNGNKMFIYYKRYTPKGKLLDLIEGQDTLYEAFENFKNCKIEDQQHIIEQEKICPISRTLIVINFDHQFQEEKIKKWFQLIGKVRKVDIGSYKNKNNQSKAARTIYFALIVFKNEFDMIRVFSPEHLQTKFNEFFKHQKLKQTNDDKGAYLSDLLNKYENKELEEMKQKEIDKLRQEGFNIVTDYKGDIQGQKKTLKDLERENEINGVKQKNKTLPYIKNDFYKFQNKKRQLEDMYGQDNIALTGEQYLKRKKKQLMAQFQQDKEQLQKTKFNKTSQ</sequence>
<evidence type="ECO:0008006" key="3">
    <source>
        <dbReference type="Google" id="ProtNLM"/>
    </source>
</evidence>
<dbReference type="InterPro" id="IPR012677">
    <property type="entry name" value="Nucleotide-bd_a/b_plait_sf"/>
</dbReference>
<dbReference type="Gene3D" id="3.30.70.330">
    <property type="match status" value="1"/>
</dbReference>
<proteinExistence type="predicted"/>
<dbReference type="CDD" id="cd00590">
    <property type="entry name" value="RRM_SF"/>
    <property type="match status" value="1"/>
</dbReference>
<gene>
    <name evidence="1" type="ORF">PPERSA_11228</name>
</gene>
<keyword evidence="2" id="KW-1185">Reference proteome</keyword>